<reference evidence="8 9" key="1">
    <citation type="submission" date="2021-01" db="EMBL/GenBank/DDBJ databases">
        <title>Whole genome shotgun sequence of Actinoplanes durhamensis NBRC 14914.</title>
        <authorList>
            <person name="Komaki H."/>
            <person name="Tamura T."/>
        </authorList>
    </citation>
    <scope>NUCLEOTIDE SEQUENCE [LARGE SCALE GENOMIC DNA]</scope>
    <source>
        <strain evidence="8 9">NBRC 14914</strain>
    </source>
</reference>
<comment type="caution">
    <text evidence="8">The sequence shown here is derived from an EMBL/GenBank/DDBJ whole genome shotgun (WGS) entry which is preliminary data.</text>
</comment>
<keyword evidence="5 6" id="KW-0472">Membrane</keyword>
<dbReference type="EMBL" id="BOML01000050">
    <property type="protein sequence ID" value="GIE04879.1"/>
    <property type="molecule type" value="Genomic_DNA"/>
</dbReference>
<comment type="similarity">
    <text evidence="2">Belongs to the TspO/BZRP family.</text>
</comment>
<dbReference type="Gene3D" id="1.20.1260.100">
    <property type="entry name" value="TspO/MBR protein"/>
    <property type="match status" value="1"/>
</dbReference>
<gene>
    <name evidence="8" type="ORF">Adu01nite_62290</name>
</gene>
<feature type="transmembrane region" description="Helical" evidence="6">
    <location>
        <begin position="46"/>
        <end position="68"/>
    </location>
</feature>
<dbReference type="InterPro" id="IPR004307">
    <property type="entry name" value="TspO_MBR"/>
</dbReference>
<dbReference type="Proteomes" id="UP000637628">
    <property type="component" value="Unassembled WGS sequence"/>
</dbReference>
<accession>A0ABQ3Z4Z7</accession>
<dbReference type="InterPro" id="IPR038330">
    <property type="entry name" value="TspO/MBR-related_sf"/>
</dbReference>
<keyword evidence="4 6" id="KW-1133">Transmembrane helix</keyword>
<evidence type="ECO:0000256" key="3">
    <source>
        <dbReference type="ARBA" id="ARBA00022692"/>
    </source>
</evidence>
<name>A0ABQ3Z4Z7_9ACTN</name>
<evidence type="ECO:0000256" key="5">
    <source>
        <dbReference type="ARBA" id="ARBA00023136"/>
    </source>
</evidence>
<keyword evidence="3 6" id="KW-0812">Transmembrane</keyword>
<evidence type="ECO:0000256" key="7">
    <source>
        <dbReference type="SAM" id="SignalP"/>
    </source>
</evidence>
<evidence type="ECO:0008006" key="10">
    <source>
        <dbReference type="Google" id="ProtNLM"/>
    </source>
</evidence>
<evidence type="ECO:0000256" key="1">
    <source>
        <dbReference type="ARBA" id="ARBA00004141"/>
    </source>
</evidence>
<dbReference type="Pfam" id="PF03073">
    <property type="entry name" value="TspO_MBR"/>
    <property type="match status" value="1"/>
</dbReference>
<keyword evidence="7" id="KW-0732">Signal</keyword>
<feature type="chain" id="PRO_5047050020" description="Tryptophan-rich sensory protein" evidence="7">
    <location>
        <begin position="22"/>
        <end position="92"/>
    </location>
</feature>
<evidence type="ECO:0000256" key="4">
    <source>
        <dbReference type="ARBA" id="ARBA00022989"/>
    </source>
</evidence>
<dbReference type="RefSeq" id="WP_203731987.1">
    <property type="nucleotide sequence ID" value="NZ_BAAATX010000058.1"/>
</dbReference>
<dbReference type="CDD" id="cd15904">
    <property type="entry name" value="TSPO_MBR"/>
    <property type="match status" value="1"/>
</dbReference>
<evidence type="ECO:0000313" key="8">
    <source>
        <dbReference type="EMBL" id="GIE04879.1"/>
    </source>
</evidence>
<keyword evidence="9" id="KW-1185">Reference proteome</keyword>
<sequence length="92" mass="9948">MSTRWLAYTASAAAVTATAVAGSTAVNTGTRWYRTLEKPPWQPPSWAFGAVWTPLYASIAWAGGHAVLRTRGAARREVITAFGASIARRNQR</sequence>
<comment type="subcellular location">
    <subcellularLocation>
        <location evidence="1">Membrane</location>
        <topology evidence="1">Multi-pass membrane protein</topology>
    </subcellularLocation>
</comment>
<evidence type="ECO:0000256" key="2">
    <source>
        <dbReference type="ARBA" id="ARBA00007524"/>
    </source>
</evidence>
<evidence type="ECO:0000256" key="6">
    <source>
        <dbReference type="SAM" id="Phobius"/>
    </source>
</evidence>
<evidence type="ECO:0000313" key="9">
    <source>
        <dbReference type="Proteomes" id="UP000637628"/>
    </source>
</evidence>
<protein>
    <recommendedName>
        <fullName evidence="10">Tryptophan-rich sensory protein</fullName>
    </recommendedName>
</protein>
<feature type="signal peptide" evidence="7">
    <location>
        <begin position="1"/>
        <end position="21"/>
    </location>
</feature>
<organism evidence="8 9">
    <name type="scientific">Paractinoplanes durhamensis</name>
    <dbReference type="NCBI Taxonomy" id="113563"/>
    <lineage>
        <taxon>Bacteria</taxon>
        <taxon>Bacillati</taxon>
        <taxon>Actinomycetota</taxon>
        <taxon>Actinomycetes</taxon>
        <taxon>Micromonosporales</taxon>
        <taxon>Micromonosporaceae</taxon>
        <taxon>Paractinoplanes</taxon>
    </lineage>
</organism>
<proteinExistence type="inferred from homology"/>